<reference evidence="7" key="1">
    <citation type="submission" date="2017-12" db="EMBL/GenBank/DDBJ databases">
        <title>Gene loss provides genomic basis for host adaptation in cereal stripe rust fungi.</title>
        <authorList>
            <person name="Xia C."/>
        </authorList>
    </citation>
    <scope>NUCLEOTIDE SEQUENCE [LARGE SCALE GENOMIC DNA]</scope>
    <source>
        <strain evidence="7">93-210</strain>
    </source>
</reference>
<organism evidence="7 8">
    <name type="scientific">Puccinia striiformis</name>
    <dbReference type="NCBI Taxonomy" id="27350"/>
    <lineage>
        <taxon>Eukaryota</taxon>
        <taxon>Fungi</taxon>
        <taxon>Dikarya</taxon>
        <taxon>Basidiomycota</taxon>
        <taxon>Pucciniomycotina</taxon>
        <taxon>Pucciniomycetes</taxon>
        <taxon>Pucciniales</taxon>
        <taxon>Pucciniaceae</taxon>
        <taxon>Puccinia</taxon>
    </lineage>
</organism>
<dbReference type="Pfam" id="PF02902">
    <property type="entry name" value="Peptidase_C48"/>
    <property type="match status" value="1"/>
</dbReference>
<dbReference type="PANTHER" id="PTHR12606">
    <property type="entry name" value="SENTRIN/SUMO-SPECIFIC PROTEASE"/>
    <property type="match status" value="1"/>
</dbReference>
<proteinExistence type="inferred from homology"/>
<dbReference type="PROSITE" id="PS50600">
    <property type="entry name" value="ULP_PROTEASE"/>
    <property type="match status" value="1"/>
</dbReference>
<dbReference type="PANTHER" id="PTHR12606:SF141">
    <property type="entry name" value="GH15225P-RELATED"/>
    <property type="match status" value="1"/>
</dbReference>
<dbReference type="GO" id="GO:0005634">
    <property type="term" value="C:nucleus"/>
    <property type="evidence" value="ECO:0007669"/>
    <property type="project" value="TreeGrafter"/>
</dbReference>
<feature type="compositionally biased region" description="Basic and acidic residues" evidence="5">
    <location>
        <begin position="13"/>
        <end position="29"/>
    </location>
</feature>
<keyword evidence="8" id="KW-1185">Reference proteome</keyword>
<sequence length="366" mass="41981">MDTPTSTSLALNHSRDMAGSRPPLSEHSRMALRNPESTELEEMADEDSDDPIDMLSSKSKTSSRRKAGPSRDPSQSLLNPTIDLPPKCEVKSGSPSSPDLDLLFTRFGQLHLSKPKPKFRRRKWPESLTPAQQIVFMTYLASCGRKELQKLSSPTHWLNDEIINFYGSLINLNSSDPKTSGDEALNVHCFSSFFMIQFDLGGHPKVSRWTRKVSYWILFISFSFEKIKFSAKHVSNRHSDFINIFEKDLIFFPINLSNLHWVLGVINNRQKRFEYYDSLGGSGSGVLSKLRRYYQDEYQAKKDEDVDLNEWSDYQPEVPLQSNSSDCGVFVCQFMYSLSQDLTDHNLQEGKVIIRKSFLSDQSYYH</sequence>
<evidence type="ECO:0000256" key="5">
    <source>
        <dbReference type="SAM" id="MobiDB-lite"/>
    </source>
</evidence>
<dbReference type="GO" id="GO:0016929">
    <property type="term" value="F:deSUMOylase activity"/>
    <property type="evidence" value="ECO:0007669"/>
    <property type="project" value="TreeGrafter"/>
</dbReference>
<dbReference type="EMBL" id="PKSL01000018">
    <property type="protein sequence ID" value="POW14474.1"/>
    <property type="molecule type" value="Genomic_DNA"/>
</dbReference>
<dbReference type="InterPro" id="IPR038765">
    <property type="entry name" value="Papain-like_cys_pep_sf"/>
</dbReference>
<feature type="compositionally biased region" description="Acidic residues" evidence="5">
    <location>
        <begin position="38"/>
        <end position="52"/>
    </location>
</feature>
<name>A0A2S4VY59_9BASI</name>
<evidence type="ECO:0000313" key="8">
    <source>
        <dbReference type="Proteomes" id="UP000239156"/>
    </source>
</evidence>
<comment type="caution">
    <text evidence="7">The sequence shown here is derived from an EMBL/GenBank/DDBJ whole genome shotgun (WGS) entry which is preliminary data.</text>
</comment>
<dbReference type="GO" id="GO:0006508">
    <property type="term" value="P:proteolysis"/>
    <property type="evidence" value="ECO:0007669"/>
    <property type="project" value="UniProtKB-KW"/>
</dbReference>
<dbReference type="VEuPathDB" id="FungiDB:PSHT_10441"/>
<dbReference type="VEuPathDB" id="FungiDB:PSTT_02906"/>
<feature type="non-terminal residue" evidence="7">
    <location>
        <position position="366"/>
    </location>
</feature>
<dbReference type="InterPro" id="IPR003653">
    <property type="entry name" value="Peptidase_C48_C"/>
</dbReference>
<dbReference type="SUPFAM" id="SSF54001">
    <property type="entry name" value="Cysteine proteinases"/>
    <property type="match status" value="1"/>
</dbReference>
<dbReference type="Proteomes" id="UP000239156">
    <property type="component" value="Unassembled WGS sequence"/>
</dbReference>
<evidence type="ECO:0000313" key="7">
    <source>
        <dbReference type="EMBL" id="POW14474.1"/>
    </source>
</evidence>
<keyword evidence="3" id="KW-0378">Hydrolase</keyword>
<keyword evidence="4" id="KW-0788">Thiol protease</keyword>
<evidence type="ECO:0000256" key="2">
    <source>
        <dbReference type="ARBA" id="ARBA00022670"/>
    </source>
</evidence>
<evidence type="ECO:0000256" key="3">
    <source>
        <dbReference type="ARBA" id="ARBA00022801"/>
    </source>
</evidence>
<keyword evidence="2" id="KW-0645">Protease</keyword>
<accession>A0A2S4VY59</accession>
<feature type="compositionally biased region" description="Polar residues" evidence="5">
    <location>
        <begin position="1"/>
        <end position="11"/>
    </location>
</feature>
<dbReference type="AlphaFoldDB" id="A0A2S4VY59"/>
<dbReference type="GO" id="GO:0016926">
    <property type="term" value="P:protein desumoylation"/>
    <property type="evidence" value="ECO:0007669"/>
    <property type="project" value="TreeGrafter"/>
</dbReference>
<dbReference type="Gene3D" id="3.40.395.10">
    <property type="entry name" value="Adenoviral Proteinase, Chain A"/>
    <property type="match status" value="1"/>
</dbReference>
<evidence type="ECO:0000256" key="4">
    <source>
        <dbReference type="ARBA" id="ARBA00022807"/>
    </source>
</evidence>
<gene>
    <name evidence="7" type="ORF">PSTT_02906</name>
</gene>
<feature type="domain" description="Ubiquitin-like protease family profile" evidence="6">
    <location>
        <begin position="141"/>
        <end position="338"/>
    </location>
</feature>
<comment type="similarity">
    <text evidence="1">Belongs to the peptidase C48 family.</text>
</comment>
<protein>
    <recommendedName>
        <fullName evidence="6">Ubiquitin-like protease family profile domain-containing protein</fullName>
    </recommendedName>
</protein>
<evidence type="ECO:0000259" key="6">
    <source>
        <dbReference type="PROSITE" id="PS50600"/>
    </source>
</evidence>
<feature type="region of interest" description="Disordered" evidence="5">
    <location>
        <begin position="1"/>
        <end position="96"/>
    </location>
</feature>
<evidence type="ECO:0000256" key="1">
    <source>
        <dbReference type="ARBA" id="ARBA00005234"/>
    </source>
</evidence>